<evidence type="ECO:0000313" key="3">
    <source>
        <dbReference type="Proteomes" id="UP000264492"/>
    </source>
</evidence>
<reference evidence="2 3" key="1">
    <citation type="submission" date="2018-08" db="EMBL/GenBank/DDBJ databases">
        <title>Lysobacter sp. zong2l5, whole genome shotgun sequence.</title>
        <authorList>
            <person name="Zhang X."/>
            <person name="Feng G."/>
            <person name="Zhu H."/>
        </authorList>
    </citation>
    <scope>NUCLEOTIDE SEQUENCE [LARGE SCALE GENOMIC DNA]</scope>
    <source>
        <strain evidence="3">zong2l5</strain>
    </source>
</reference>
<proteinExistence type="predicted"/>
<sequence length="132" mass="14628">MKPSIRPYDASGEFYIAEQCHVIELSNSDDDPTLSIARVRVTSGTTTRWHRLTATAERYVILEGQGRMEVGELPPQDVGPGDTVLIPPDGRQRIANLGQGDLVFLAICTPRFRPEAYEDLDPEPLPCSFEDA</sequence>
<dbReference type="AlphaFoldDB" id="A0A371JXV6"/>
<evidence type="ECO:0000313" key="2">
    <source>
        <dbReference type="EMBL" id="RDZ26432.1"/>
    </source>
</evidence>
<comment type="caution">
    <text evidence="2">The sequence shown here is derived from an EMBL/GenBank/DDBJ whole genome shotgun (WGS) entry which is preliminary data.</text>
</comment>
<dbReference type="Gene3D" id="2.60.120.10">
    <property type="entry name" value="Jelly Rolls"/>
    <property type="match status" value="1"/>
</dbReference>
<dbReference type="PANTHER" id="PTHR36114:SF1">
    <property type="entry name" value="16.7 KDA PROTEIN IN WHIE LOCUS"/>
    <property type="match status" value="1"/>
</dbReference>
<dbReference type="Pfam" id="PF07883">
    <property type="entry name" value="Cupin_2"/>
    <property type="match status" value="1"/>
</dbReference>
<dbReference type="InterPro" id="IPR011051">
    <property type="entry name" value="RmlC_Cupin_sf"/>
</dbReference>
<dbReference type="Proteomes" id="UP000264492">
    <property type="component" value="Unassembled WGS sequence"/>
</dbReference>
<dbReference type="InterPro" id="IPR014710">
    <property type="entry name" value="RmlC-like_jellyroll"/>
</dbReference>
<dbReference type="InterPro" id="IPR013096">
    <property type="entry name" value="Cupin_2"/>
</dbReference>
<dbReference type="OrthoDB" id="7870362at2"/>
<organism evidence="2 3">
    <name type="scientific">Lysobacter silvisoli</name>
    <dbReference type="NCBI Taxonomy" id="2293254"/>
    <lineage>
        <taxon>Bacteria</taxon>
        <taxon>Pseudomonadati</taxon>
        <taxon>Pseudomonadota</taxon>
        <taxon>Gammaproteobacteria</taxon>
        <taxon>Lysobacterales</taxon>
        <taxon>Lysobacteraceae</taxon>
        <taxon>Lysobacter</taxon>
    </lineage>
</organism>
<dbReference type="SUPFAM" id="SSF51182">
    <property type="entry name" value="RmlC-like cupins"/>
    <property type="match status" value="1"/>
</dbReference>
<protein>
    <submittedName>
        <fullName evidence="2">Cupin domain-containing protein</fullName>
    </submittedName>
</protein>
<name>A0A371JXV6_9GAMM</name>
<dbReference type="PANTHER" id="PTHR36114">
    <property type="entry name" value="16.7 KDA PROTEIN IN WHIE LOCUS"/>
    <property type="match status" value="1"/>
</dbReference>
<dbReference type="InterPro" id="IPR052044">
    <property type="entry name" value="PKS_Associated_Protein"/>
</dbReference>
<dbReference type="CDD" id="cd02214">
    <property type="entry name" value="cupin_MJ1618"/>
    <property type="match status" value="1"/>
</dbReference>
<dbReference type="RefSeq" id="WP_115860450.1">
    <property type="nucleotide sequence ID" value="NZ_QTSU01000003.1"/>
</dbReference>
<feature type="domain" description="Cupin type-2" evidence="1">
    <location>
        <begin position="38"/>
        <end position="107"/>
    </location>
</feature>
<keyword evidence="3" id="KW-1185">Reference proteome</keyword>
<accession>A0A371JXV6</accession>
<evidence type="ECO:0000259" key="1">
    <source>
        <dbReference type="Pfam" id="PF07883"/>
    </source>
</evidence>
<dbReference type="EMBL" id="QTSU01000003">
    <property type="protein sequence ID" value="RDZ26432.1"/>
    <property type="molecule type" value="Genomic_DNA"/>
</dbReference>
<gene>
    <name evidence="2" type="ORF">DX914_15635</name>
</gene>